<name>A0ABW8RZ59_9BACT</name>
<dbReference type="RefSeq" id="WP_406751602.1">
    <property type="nucleotide sequence ID" value="NZ_JBEWZH010000007.1"/>
</dbReference>
<dbReference type="Pfam" id="PF13517">
    <property type="entry name" value="FG-GAP_3"/>
    <property type="match status" value="2"/>
</dbReference>
<gene>
    <name evidence="3" type="ORF">U0R11_10260</name>
</gene>
<dbReference type="PANTHER" id="PTHR44103">
    <property type="entry name" value="PROPROTEIN CONVERTASE P"/>
    <property type="match status" value="1"/>
</dbReference>
<dbReference type="SUPFAM" id="SSF69318">
    <property type="entry name" value="Integrin alpha N-terminal domain"/>
    <property type="match status" value="2"/>
</dbReference>
<protein>
    <submittedName>
        <fullName evidence="3">VCBS repeat-containing protein</fullName>
    </submittedName>
</protein>
<dbReference type="PANTHER" id="PTHR44103:SF1">
    <property type="entry name" value="PROPROTEIN CONVERTASE P"/>
    <property type="match status" value="1"/>
</dbReference>
<evidence type="ECO:0000313" key="4">
    <source>
        <dbReference type="Proteomes" id="UP001623558"/>
    </source>
</evidence>
<organism evidence="3 4">
    <name type="scientific">Aquirufa salirivi</name>
    <dbReference type="NCBI Taxonomy" id="3104729"/>
    <lineage>
        <taxon>Bacteria</taxon>
        <taxon>Pseudomonadati</taxon>
        <taxon>Bacteroidota</taxon>
        <taxon>Cytophagia</taxon>
        <taxon>Cytophagales</taxon>
        <taxon>Flectobacillaceae</taxon>
        <taxon>Aquirufa</taxon>
    </lineage>
</organism>
<dbReference type="EMBL" id="JBEWZH010000007">
    <property type="protein sequence ID" value="MFL0162774.1"/>
    <property type="molecule type" value="Genomic_DNA"/>
</dbReference>
<comment type="caution">
    <text evidence="3">The sequence shown here is derived from an EMBL/GenBank/DDBJ whole genome shotgun (WGS) entry which is preliminary data.</text>
</comment>
<keyword evidence="1 2" id="KW-0732">Signal</keyword>
<dbReference type="Gene3D" id="2.130.10.130">
    <property type="entry name" value="Integrin alpha, N-terminal"/>
    <property type="match status" value="3"/>
</dbReference>
<accession>A0ABW8RZ59</accession>
<dbReference type="InterPro" id="IPR013517">
    <property type="entry name" value="FG-GAP"/>
</dbReference>
<feature type="chain" id="PRO_5046599252" evidence="2">
    <location>
        <begin position="19"/>
        <end position="707"/>
    </location>
</feature>
<evidence type="ECO:0000256" key="2">
    <source>
        <dbReference type="SAM" id="SignalP"/>
    </source>
</evidence>
<dbReference type="Proteomes" id="UP001623558">
    <property type="component" value="Unassembled WGS sequence"/>
</dbReference>
<keyword evidence="4" id="KW-1185">Reference proteome</keyword>
<reference evidence="3 4" key="1">
    <citation type="submission" date="2024-07" db="EMBL/GenBank/DDBJ databases">
        <authorList>
            <person name="Pitt A."/>
            <person name="Hahn M.W."/>
        </authorList>
    </citation>
    <scope>NUCLEOTIDE SEQUENCE [LARGE SCALE GENOMIC DNA]</scope>
    <source>
        <strain evidence="3 4">1-SAACH-A3</strain>
    </source>
</reference>
<evidence type="ECO:0000313" key="3">
    <source>
        <dbReference type="EMBL" id="MFL0162774.1"/>
    </source>
</evidence>
<sequence>MKFLVFLFFGFLSSEILAQAPSWKQSSQIPVKVNQSFLANPWAGGFNSVQVESMDLNADGLEDWVIFDRSTQKLSTFLRVKNASGQISQVYSPLYESHFPKIENWFHLVDYNQDGKKDLFCSAPAGMKIYQNTSGANISFQILADPVYSEGFSGKINLYIAASDIPAIGDVDGDGDMDVLAFEPAGHYVEFHENVATKGSGLIQFKKTVDCWGDFIHNDCEDVVLGKSCSTSYIPFQVKSPNQVMHSGNSLAILPNKNGLPDFLFGHVSCQNLIHLINTGTASKPQFSQLNYHFPTGNPVQVGAFASAFPQDVNADGQFDLLVSSNTYDNALFSQNFQQSLAYYQLEGGNWVEKNSAFLQDQMLDVGENAAPLWWDADEDGDLDLLIGNSGIRGARGVRASLTYYENVGTAQQASLLLKSTDFGNFSAVIQATEIIPQAVDWDGNGKKELLISYQTFVGAKLALYTIDNKWQEIPVSVLQVGETVLFVDWNQDGKLDLLVLEKSGRIRSYQFQTDKSLQLDNANWANLLQDLNFIPKSLSFLDVNGDGKMECLVFDRIGKAQLINFSLDGKSATRSQAFTWTADFGERVWPSAADWNGDGKMDLSLGLGAGGVQLLENISANPVVELLNQDRLQVWPNPGKGPIFVMSEAAGELTFLDLQGRVMMNSIAIQAKETKTIQLPKGFQGTVFVRWENQAGQTIVKRLLID</sequence>
<feature type="signal peptide" evidence="2">
    <location>
        <begin position="1"/>
        <end position="18"/>
    </location>
</feature>
<dbReference type="InterPro" id="IPR028994">
    <property type="entry name" value="Integrin_alpha_N"/>
</dbReference>
<proteinExistence type="predicted"/>
<evidence type="ECO:0000256" key="1">
    <source>
        <dbReference type="ARBA" id="ARBA00022729"/>
    </source>
</evidence>